<accession>Q4N1C3</accession>
<keyword evidence="7 11" id="KW-0805">Transcription regulation</keyword>
<evidence type="ECO:0000256" key="4">
    <source>
        <dbReference type="ARBA" id="ARBA00022763"/>
    </source>
</evidence>
<evidence type="ECO:0000256" key="9">
    <source>
        <dbReference type="ARBA" id="ARBA00023204"/>
    </source>
</evidence>
<keyword evidence="5 11" id="KW-0863">Zinc-finger</keyword>
<keyword evidence="3 11" id="KW-0479">Metal-binding</keyword>
<sequence length="348" mass="39505">MMKSMSMEEISDLLVSESVSDSVPSEDALVLILDLSPGRWSSGVPLRPEEPEKRIHLHNFFTVLANFLKLFGYMSVRNKTLIITANNHSTRILYEGFVYNDWTDSCFGVNSSVYTNSQHCDTDRTGEKVDKTLGVMWNKMIDFISEGLTYPDADTQLTSAIATGFLYLNRIRMRNEGYGRKIIIFDVSTSENYKSQYIGLMNIAYSALAQNITINTFALGQPSRILEQLSSITRGKYLLVSKVLNFDLNFSHINQYLSQLITFWYLPSEGMSELLSTNLSFDFGNVGICYCHYKSVDVSYLCPCCFAVYCSEIDDKGKYRIICMVCGSRLTRKLIKQKLATEADFSKL</sequence>
<dbReference type="GO" id="GO:0008270">
    <property type="term" value="F:zinc ion binding"/>
    <property type="evidence" value="ECO:0007669"/>
    <property type="project" value="UniProtKB-KW"/>
</dbReference>
<dbReference type="VEuPathDB" id="PiroplasmaDB:TpMuguga_04g00823"/>
<keyword evidence="8 11" id="KW-0804">Transcription</keyword>
<evidence type="ECO:0000256" key="10">
    <source>
        <dbReference type="ARBA" id="ARBA00023242"/>
    </source>
</evidence>
<keyword evidence="4 11" id="KW-0227">DNA damage</keyword>
<dbReference type="EMBL" id="AAGK01000004">
    <property type="protein sequence ID" value="EAN32177.1"/>
    <property type="molecule type" value="Genomic_DNA"/>
</dbReference>
<gene>
    <name evidence="12" type="ordered locus">TP04_0823</name>
</gene>
<dbReference type="STRING" id="5875.Q4N1C3"/>
<evidence type="ECO:0000256" key="2">
    <source>
        <dbReference type="ARBA" id="ARBA00005273"/>
    </source>
</evidence>
<comment type="similarity">
    <text evidence="2 11">Belongs to the TFB4 family.</text>
</comment>
<keyword evidence="13" id="KW-1185">Reference proteome</keyword>
<evidence type="ECO:0000256" key="8">
    <source>
        <dbReference type="ARBA" id="ARBA00023163"/>
    </source>
</evidence>
<dbReference type="FunCoup" id="Q4N1C3">
    <property type="interactions" value="431"/>
</dbReference>
<dbReference type="OMA" id="IAVCSCH"/>
<dbReference type="AlphaFoldDB" id="Q4N1C3"/>
<dbReference type="GO" id="GO:0005675">
    <property type="term" value="C:transcription factor TFIIH holo complex"/>
    <property type="evidence" value="ECO:0007669"/>
    <property type="project" value="UniProtKB-UniRule"/>
</dbReference>
<keyword evidence="10 11" id="KW-0539">Nucleus</keyword>
<dbReference type="InParanoid" id="Q4N1C3"/>
<evidence type="ECO:0000313" key="12">
    <source>
        <dbReference type="EMBL" id="EAN32177.1"/>
    </source>
</evidence>
<evidence type="ECO:0000256" key="5">
    <source>
        <dbReference type="ARBA" id="ARBA00022771"/>
    </source>
</evidence>
<dbReference type="eggNOG" id="KOG2487">
    <property type="taxonomic scope" value="Eukaryota"/>
</dbReference>
<dbReference type="Pfam" id="PF03850">
    <property type="entry name" value="Tfb4"/>
    <property type="match status" value="1"/>
</dbReference>
<comment type="caution">
    <text evidence="12">The sequence shown here is derived from an EMBL/GenBank/DDBJ whole genome shotgun (WGS) entry which is preliminary data.</text>
</comment>
<evidence type="ECO:0000313" key="13">
    <source>
        <dbReference type="Proteomes" id="UP000001949"/>
    </source>
</evidence>
<name>Q4N1C3_THEPA</name>
<dbReference type="GO" id="GO:0006355">
    <property type="term" value="P:regulation of DNA-templated transcription"/>
    <property type="evidence" value="ECO:0007669"/>
    <property type="project" value="InterPro"/>
</dbReference>
<reference evidence="12 13" key="1">
    <citation type="journal article" date="2005" name="Science">
        <title>Genome sequence of Theileria parva, a bovine pathogen that transforms lymphocytes.</title>
        <authorList>
            <person name="Gardner M.J."/>
            <person name="Bishop R."/>
            <person name="Shah T."/>
            <person name="de Villiers E.P."/>
            <person name="Carlton J.M."/>
            <person name="Hall N."/>
            <person name="Ren Q."/>
            <person name="Paulsen I.T."/>
            <person name="Pain A."/>
            <person name="Berriman M."/>
            <person name="Wilson R.J.M."/>
            <person name="Sato S."/>
            <person name="Ralph S.A."/>
            <person name="Mann D.J."/>
            <person name="Xiong Z."/>
            <person name="Shallom S.J."/>
            <person name="Weidman J."/>
            <person name="Jiang L."/>
            <person name="Lynn J."/>
            <person name="Weaver B."/>
            <person name="Shoaibi A."/>
            <person name="Domingo A.R."/>
            <person name="Wasawo D."/>
            <person name="Crabtree J."/>
            <person name="Wortman J.R."/>
            <person name="Haas B."/>
            <person name="Angiuoli S.V."/>
            <person name="Creasy T.H."/>
            <person name="Lu C."/>
            <person name="Suh B."/>
            <person name="Silva J.C."/>
            <person name="Utterback T.R."/>
            <person name="Feldblyum T.V."/>
            <person name="Pertea M."/>
            <person name="Allen J."/>
            <person name="Nierman W.C."/>
            <person name="Taracha E.L.N."/>
            <person name="Salzberg S.L."/>
            <person name="White O.R."/>
            <person name="Fitzhugh H.A."/>
            <person name="Morzaria S."/>
            <person name="Venter J.C."/>
            <person name="Fraser C.M."/>
            <person name="Nene V."/>
        </authorList>
    </citation>
    <scope>NUCLEOTIDE SEQUENCE [LARGE SCALE GENOMIC DNA]</scope>
    <source>
        <strain evidence="12 13">Muguga</strain>
    </source>
</reference>
<organism evidence="12 13">
    <name type="scientific">Theileria parva</name>
    <name type="common">East coast fever infection agent</name>
    <dbReference type="NCBI Taxonomy" id="5875"/>
    <lineage>
        <taxon>Eukaryota</taxon>
        <taxon>Sar</taxon>
        <taxon>Alveolata</taxon>
        <taxon>Apicomplexa</taxon>
        <taxon>Aconoidasida</taxon>
        <taxon>Piroplasmida</taxon>
        <taxon>Theileriidae</taxon>
        <taxon>Theileria</taxon>
    </lineage>
</organism>
<dbReference type="InterPro" id="IPR004600">
    <property type="entry name" value="TFIIH_Tfb4/GTF2H3"/>
</dbReference>
<dbReference type="InterPro" id="IPR036465">
    <property type="entry name" value="vWFA_dom_sf"/>
</dbReference>
<evidence type="ECO:0000256" key="7">
    <source>
        <dbReference type="ARBA" id="ARBA00023015"/>
    </source>
</evidence>
<proteinExistence type="inferred from homology"/>
<keyword evidence="6 11" id="KW-0862">Zinc</keyword>
<dbReference type="GO" id="GO:0006289">
    <property type="term" value="P:nucleotide-excision repair"/>
    <property type="evidence" value="ECO:0007669"/>
    <property type="project" value="UniProtKB-UniRule"/>
</dbReference>
<dbReference type="GO" id="GO:0000439">
    <property type="term" value="C:transcription factor TFIIH core complex"/>
    <property type="evidence" value="ECO:0007669"/>
    <property type="project" value="UniProtKB-UniRule"/>
</dbReference>
<dbReference type="GeneID" id="3500621"/>
<evidence type="ECO:0000256" key="3">
    <source>
        <dbReference type="ARBA" id="ARBA00022723"/>
    </source>
</evidence>
<comment type="subcellular location">
    <subcellularLocation>
        <location evidence="1 11">Nucleus</location>
    </subcellularLocation>
</comment>
<evidence type="ECO:0000256" key="1">
    <source>
        <dbReference type="ARBA" id="ARBA00004123"/>
    </source>
</evidence>
<protein>
    <submittedName>
        <fullName evidence="12">Uncharacterized protein</fullName>
    </submittedName>
</protein>
<evidence type="ECO:0000256" key="6">
    <source>
        <dbReference type="ARBA" id="ARBA00022833"/>
    </source>
</evidence>
<dbReference type="PANTHER" id="PTHR12831">
    <property type="entry name" value="TRANSCRIPTION INITIATION FACTOR IIH TFIIH , POLYPEPTIDE 3-RELATED"/>
    <property type="match status" value="1"/>
</dbReference>
<dbReference type="Gene3D" id="3.40.50.410">
    <property type="entry name" value="von Willebrand factor, type A domain"/>
    <property type="match status" value="1"/>
</dbReference>
<keyword evidence="9 11" id="KW-0234">DNA repair</keyword>
<dbReference type="PANTHER" id="PTHR12831:SF0">
    <property type="entry name" value="GENERAL TRANSCRIPTION FACTOR IIH SUBUNIT 3"/>
    <property type="match status" value="1"/>
</dbReference>
<dbReference type="Proteomes" id="UP000001949">
    <property type="component" value="Unassembled WGS sequence"/>
</dbReference>
<evidence type="ECO:0000256" key="11">
    <source>
        <dbReference type="RuleBase" id="RU368090"/>
    </source>
</evidence>
<dbReference type="KEGG" id="tpv:TP04_0823"/>